<sequence length="1121" mass="121387">MGCVQSLFNNSSRSRSPSPENGFEMPMFETMPVAREPKRSYNTGISVADDRVHSDLEDDFDDRDMDDDDYIPNKCDDFDSYAMRDFQEPVKHRHVLAPRSMATLKKKAKCRSADASPANRRHRYRTSSPSHSASSSPHLGQRPPLIGSVSQPVLESRYVKATAVRKLACETGTIAVLSSTAEPLAEPADQCEWEEAERMQALHCSNHRDGWGATGPAAETFAVAGRWPMMAEGSGEETDLDRIPVGVIEVLDCEPADQCRPTPPKANLFPKAQRSSRDQHIPLPVIHAMEMKPNALGHDDRFKTVKVQPPSSDRHGYRSRMAAGSSTFDSSYRKPFVRQSNDLSRRDKKSAEDDEYEIIAGWMAKMPVFEKCPPAKSKSLPSKDPIARSTTTDEGMGDRQQGVLRGSSLPYDNGTEENSSKPDKRDDKEQVAIMVPISVEPTKIVVQADVHNISDGSKKTDMNDKPEDKPEENHKMDVVVKSLTDDESDMTEKLNAIHTADITEKPNATHAADMIEKPNATHTADTIEKPNVTHTADMTEKPNSTQTAHKNKESDEDVQSDVKAKKELENMLIKDQKNEQHVEEICKNKENADGDAEKINSDDSKDQVPELETEYRLTMIHSVREAVNRICEQAVEKTAAIVRNRGFKRNSNASLISSLKDREAENSEAADNASSEFSLPPPPPPQQQPLDTGSIAQESSWPPPPTLSEAEEEKTIAPAGFSFDLPDPPTEMDQLDSETDKLDISDEEMRATGLPSDDDDKTDTEGGDGGAENDRSANKAVIIDAIMKSTANGGGSSSDGPVEEAIVVPQDNGADDRAATTIQAVYRGFRARKYVETVNAAAVKIQAGFRGYRVRQSLKNAAPSAAATTADDSQCWSDDDQKSVVSVIYTPLKEYDEPRSVGDGRGGGDDDDDNDRDVPSPAGVGGSDDGVVIGGGGGGVIGDGGNDDRSVKVASSVDGGRVAVGAGVGGIGGAIDAIYVDDDDDELQTGDDEVFERDDNDKGGNVGLPMTVPTVTQQEPTIPTVTLQGPTIPTVTLQGLTIPTVTLQEPAIPIVTLQGPTIPTFTLQEPTSPPAESAPDDVAEAEALVQAAVKIQARVRGFATRKRLNEEKNDGGADKQQ</sequence>
<feature type="compositionally biased region" description="Acidic residues" evidence="2">
    <location>
        <begin position="756"/>
        <end position="766"/>
    </location>
</feature>
<name>A0A9P0NJG2_APHGO</name>
<dbReference type="FunFam" id="1.20.5.190:FF:000055">
    <property type="entry name" value="Putative microtubule-associated protein futsch"/>
    <property type="match status" value="1"/>
</dbReference>
<protein>
    <submittedName>
        <fullName evidence="3">Uncharacterized protein</fullName>
    </submittedName>
</protein>
<keyword evidence="1" id="KW-0677">Repeat</keyword>
<feature type="compositionally biased region" description="Gly residues" evidence="2">
    <location>
        <begin position="923"/>
        <end position="944"/>
    </location>
</feature>
<feature type="compositionally biased region" description="Basic and acidic residues" evidence="2">
    <location>
        <begin position="895"/>
        <end position="908"/>
    </location>
</feature>
<feature type="compositionally biased region" description="Polar residues" evidence="2">
    <location>
        <begin position="690"/>
        <end position="700"/>
    </location>
</feature>
<feature type="compositionally biased region" description="Polar residues" evidence="2">
    <location>
        <begin position="532"/>
        <end position="548"/>
    </location>
</feature>
<organism evidence="3 4">
    <name type="scientific">Aphis gossypii</name>
    <name type="common">Cotton aphid</name>
    <dbReference type="NCBI Taxonomy" id="80765"/>
    <lineage>
        <taxon>Eukaryota</taxon>
        <taxon>Metazoa</taxon>
        <taxon>Ecdysozoa</taxon>
        <taxon>Arthropoda</taxon>
        <taxon>Hexapoda</taxon>
        <taxon>Insecta</taxon>
        <taxon>Pterygota</taxon>
        <taxon>Neoptera</taxon>
        <taxon>Paraneoptera</taxon>
        <taxon>Hemiptera</taxon>
        <taxon>Sternorrhyncha</taxon>
        <taxon>Aphidomorpha</taxon>
        <taxon>Aphidoidea</taxon>
        <taxon>Aphididae</taxon>
        <taxon>Aphidini</taxon>
        <taxon>Aphis</taxon>
        <taxon>Aphis</taxon>
    </lineage>
</organism>
<reference evidence="3" key="2">
    <citation type="submission" date="2022-10" db="EMBL/GenBank/DDBJ databases">
        <authorList>
            <consortium name="ENA_rothamsted_submissions"/>
            <consortium name="culmorum"/>
            <person name="King R."/>
        </authorList>
    </citation>
    <scope>NUCLEOTIDE SEQUENCE</scope>
</reference>
<evidence type="ECO:0000256" key="2">
    <source>
        <dbReference type="SAM" id="MobiDB-lite"/>
    </source>
</evidence>
<feature type="compositionally biased region" description="Low complexity" evidence="2">
    <location>
        <begin position="9"/>
        <end position="19"/>
    </location>
</feature>
<feature type="region of interest" description="Disordered" evidence="2">
    <location>
        <begin position="294"/>
        <end position="333"/>
    </location>
</feature>
<dbReference type="SMART" id="SM00015">
    <property type="entry name" value="IQ"/>
    <property type="match status" value="3"/>
</dbReference>
<feature type="region of interest" description="Disordered" evidence="2">
    <location>
        <begin position="450"/>
        <end position="478"/>
    </location>
</feature>
<dbReference type="PANTHER" id="PTHR22590:SF2">
    <property type="entry name" value="IQ DOMAIN-CONTAINING PROTEIN N"/>
    <property type="match status" value="1"/>
</dbReference>
<feature type="region of interest" description="Disordered" evidence="2">
    <location>
        <begin position="658"/>
        <end position="778"/>
    </location>
</feature>
<dbReference type="Pfam" id="PF00612">
    <property type="entry name" value="IQ"/>
    <property type="match status" value="3"/>
</dbReference>
<feature type="region of interest" description="Disordered" evidence="2">
    <location>
        <begin position="99"/>
        <end position="147"/>
    </location>
</feature>
<dbReference type="SUPFAM" id="SSF52540">
    <property type="entry name" value="P-loop containing nucleoside triphosphate hydrolases"/>
    <property type="match status" value="1"/>
</dbReference>
<dbReference type="InterPro" id="IPR027417">
    <property type="entry name" value="P-loop_NTPase"/>
</dbReference>
<evidence type="ECO:0000313" key="3">
    <source>
        <dbReference type="EMBL" id="CAH1731861.1"/>
    </source>
</evidence>
<feature type="region of interest" description="Disordered" evidence="2">
    <location>
        <begin position="256"/>
        <end position="277"/>
    </location>
</feature>
<evidence type="ECO:0000313" key="4">
    <source>
        <dbReference type="Proteomes" id="UP001154329"/>
    </source>
</evidence>
<dbReference type="InterPro" id="IPR000048">
    <property type="entry name" value="IQ_motif_EF-hand-BS"/>
</dbReference>
<feature type="compositionally biased region" description="Basic and acidic residues" evidence="2">
    <location>
        <begin position="560"/>
        <end position="608"/>
    </location>
</feature>
<dbReference type="AlphaFoldDB" id="A0A9P0NJG2"/>
<gene>
    <name evidence="3" type="ORF">APHIGO_LOCUS8495</name>
</gene>
<dbReference type="PROSITE" id="PS50096">
    <property type="entry name" value="IQ"/>
    <property type="match status" value="3"/>
</dbReference>
<dbReference type="Gene3D" id="1.20.5.190">
    <property type="match status" value="2"/>
</dbReference>
<feature type="compositionally biased region" description="Low complexity" evidence="2">
    <location>
        <begin position="667"/>
        <end position="678"/>
    </location>
</feature>
<proteinExistence type="predicted"/>
<feature type="region of interest" description="Disordered" evidence="2">
    <location>
        <begin position="501"/>
        <end position="610"/>
    </location>
</feature>
<keyword evidence="4" id="KW-1185">Reference proteome</keyword>
<evidence type="ECO:0000256" key="1">
    <source>
        <dbReference type="ARBA" id="ARBA00022737"/>
    </source>
</evidence>
<accession>A0A9P0NJG2</accession>
<feature type="region of interest" description="Disordered" evidence="2">
    <location>
        <begin position="895"/>
        <end position="953"/>
    </location>
</feature>
<dbReference type="PANTHER" id="PTHR22590">
    <property type="entry name" value="MYOSIN MOTOR DOMAIN-CONTAINING PROTEIN"/>
    <property type="match status" value="1"/>
</dbReference>
<feature type="compositionally biased region" description="Low complexity" evidence="2">
    <location>
        <begin position="127"/>
        <end position="138"/>
    </location>
</feature>
<feature type="compositionally biased region" description="Basic and acidic residues" evidence="2">
    <location>
        <begin position="456"/>
        <end position="478"/>
    </location>
</feature>
<feature type="compositionally biased region" description="Basic and acidic residues" evidence="2">
    <location>
        <begin position="418"/>
        <end position="430"/>
    </location>
</feature>
<reference evidence="3" key="1">
    <citation type="submission" date="2022-02" db="EMBL/GenBank/DDBJ databases">
        <authorList>
            <person name="King R."/>
        </authorList>
    </citation>
    <scope>NUCLEOTIDE SEQUENCE</scope>
</reference>
<dbReference type="Proteomes" id="UP001154329">
    <property type="component" value="Chromosome 3"/>
</dbReference>
<feature type="region of interest" description="Disordered" evidence="2">
    <location>
        <begin position="373"/>
        <end position="432"/>
    </location>
</feature>
<feature type="compositionally biased region" description="Basic and acidic residues" evidence="2">
    <location>
        <begin position="738"/>
        <end position="750"/>
    </location>
</feature>
<dbReference type="EMBL" id="OU899036">
    <property type="protein sequence ID" value="CAH1731861.1"/>
    <property type="molecule type" value="Genomic_DNA"/>
</dbReference>
<dbReference type="InterPro" id="IPR052318">
    <property type="entry name" value="CellDiv_DevSignal_Domain"/>
</dbReference>
<dbReference type="CDD" id="cd23767">
    <property type="entry name" value="IQCD"/>
    <property type="match status" value="3"/>
</dbReference>
<feature type="region of interest" description="Disordered" evidence="2">
    <location>
        <begin position="1"/>
        <end position="25"/>
    </location>
</feature>